<dbReference type="InterPro" id="IPR014284">
    <property type="entry name" value="RNA_pol_sigma-70_dom"/>
</dbReference>
<gene>
    <name evidence="7" type="ORF">GCM10023231_11920</name>
</gene>
<keyword evidence="8" id="KW-1185">Reference proteome</keyword>
<dbReference type="InterPro" id="IPR039425">
    <property type="entry name" value="RNA_pol_sigma-70-like"/>
</dbReference>
<dbReference type="Gene3D" id="1.10.1740.10">
    <property type="match status" value="1"/>
</dbReference>
<dbReference type="Gene3D" id="1.10.10.10">
    <property type="entry name" value="Winged helix-like DNA-binding domain superfamily/Winged helix DNA-binding domain"/>
    <property type="match status" value="1"/>
</dbReference>
<evidence type="ECO:0000256" key="1">
    <source>
        <dbReference type="ARBA" id="ARBA00010641"/>
    </source>
</evidence>
<accession>A0ABP9AVU5</accession>
<sequence length="170" mass="20596">MDVEQDVTKKQNQEVFDFIFTKFYKFVFVKAFFIIQDKEAAEDLVQSFFIDLWVNKQYLMLEDDMKGYLYRSIRNRALNYLRDTEKKLKRQEHYLINWEDSFEKIEEPNEQICHLKQALNELPNQQQRALKIVYMQARKYQEAADLMGISINSLKSHLKTGLRNLRIRIK</sequence>
<protein>
    <submittedName>
        <fullName evidence="7">RNA polymerase sigma-70 factor</fullName>
    </submittedName>
</protein>
<feature type="domain" description="RNA polymerase sigma-70 region 2" evidence="5">
    <location>
        <begin position="20"/>
        <end position="85"/>
    </location>
</feature>
<dbReference type="EMBL" id="BAABIQ010000006">
    <property type="protein sequence ID" value="GAA4785665.1"/>
    <property type="molecule type" value="Genomic_DNA"/>
</dbReference>
<dbReference type="InterPro" id="IPR013249">
    <property type="entry name" value="RNA_pol_sigma70_r4_t2"/>
</dbReference>
<dbReference type="InterPro" id="IPR013325">
    <property type="entry name" value="RNA_pol_sigma_r2"/>
</dbReference>
<evidence type="ECO:0000259" key="6">
    <source>
        <dbReference type="Pfam" id="PF08281"/>
    </source>
</evidence>
<organism evidence="7 8">
    <name type="scientific">Olivibacter ginsenosidimutans</name>
    <dbReference type="NCBI Taxonomy" id="1176537"/>
    <lineage>
        <taxon>Bacteria</taxon>
        <taxon>Pseudomonadati</taxon>
        <taxon>Bacteroidota</taxon>
        <taxon>Sphingobacteriia</taxon>
        <taxon>Sphingobacteriales</taxon>
        <taxon>Sphingobacteriaceae</taxon>
        <taxon>Olivibacter</taxon>
    </lineage>
</organism>
<keyword evidence="2" id="KW-0805">Transcription regulation</keyword>
<evidence type="ECO:0000256" key="3">
    <source>
        <dbReference type="ARBA" id="ARBA00023082"/>
    </source>
</evidence>
<dbReference type="PANTHER" id="PTHR43133:SF46">
    <property type="entry name" value="RNA POLYMERASE SIGMA-70 FACTOR ECF SUBFAMILY"/>
    <property type="match status" value="1"/>
</dbReference>
<dbReference type="SUPFAM" id="SSF88659">
    <property type="entry name" value="Sigma3 and sigma4 domains of RNA polymerase sigma factors"/>
    <property type="match status" value="1"/>
</dbReference>
<dbReference type="Proteomes" id="UP001501411">
    <property type="component" value="Unassembled WGS sequence"/>
</dbReference>
<dbReference type="InterPro" id="IPR007627">
    <property type="entry name" value="RNA_pol_sigma70_r2"/>
</dbReference>
<dbReference type="Pfam" id="PF08281">
    <property type="entry name" value="Sigma70_r4_2"/>
    <property type="match status" value="1"/>
</dbReference>
<dbReference type="SUPFAM" id="SSF88946">
    <property type="entry name" value="Sigma2 domain of RNA polymerase sigma factors"/>
    <property type="match status" value="1"/>
</dbReference>
<dbReference type="Pfam" id="PF04542">
    <property type="entry name" value="Sigma70_r2"/>
    <property type="match status" value="1"/>
</dbReference>
<feature type="domain" description="RNA polymerase sigma factor 70 region 4 type 2" evidence="6">
    <location>
        <begin position="115"/>
        <end position="165"/>
    </location>
</feature>
<keyword evidence="4" id="KW-0804">Transcription</keyword>
<evidence type="ECO:0000256" key="2">
    <source>
        <dbReference type="ARBA" id="ARBA00023015"/>
    </source>
</evidence>
<dbReference type="NCBIfam" id="TIGR02937">
    <property type="entry name" value="sigma70-ECF"/>
    <property type="match status" value="1"/>
</dbReference>
<evidence type="ECO:0000313" key="7">
    <source>
        <dbReference type="EMBL" id="GAA4785665.1"/>
    </source>
</evidence>
<comment type="similarity">
    <text evidence="1">Belongs to the sigma-70 factor family. ECF subfamily.</text>
</comment>
<keyword evidence="3" id="KW-0731">Sigma factor</keyword>
<dbReference type="InterPro" id="IPR036388">
    <property type="entry name" value="WH-like_DNA-bd_sf"/>
</dbReference>
<evidence type="ECO:0000259" key="5">
    <source>
        <dbReference type="Pfam" id="PF04542"/>
    </source>
</evidence>
<dbReference type="InterPro" id="IPR013324">
    <property type="entry name" value="RNA_pol_sigma_r3/r4-like"/>
</dbReference>
<reference evidence="8" key="1">
    <citation type="journal article" date="2019" name="Int. J. Syst. Evol. Microbiol.">
        <title>The Global Catalogue of Microorganisms (GCM) 10K type strain sequencing project: providing services to taxonomists for standard genome sequencing and annotation.</title>
        <authorList>
            <consortium name="The Broad Institute Genomics Platform"/>
            <consortium name="The Broad Institute Genome Sequencing Center for Infectious Disease"/>
            <person name="Wu L."/>
            <person name="Ma J."/>
        </authorList>
    </citation>
    <scope>NUCLEOTIDE SEQUENCE [LARGE SCALE GENOMIC DNA]</scope>
    <source>
        <strain evidence="8">JCM 18200</strain>
    </source>
</reference>
<name>A0ABP9AVU5_9SPHI</name>
<proteinExistence type="inferred from homology"/>
<dbReference type="PANTHER" id="PTHR43133">
    <property type="entry name" value="RNA POLYMERASE ECF-TYPE SIGMA FACTO"/>
    <property type="match status" value="1"/>
</dbReference>
<evidence type="ECO:0000313" key="8">
    <source>
        <dbReference type="Proteomes" id="UP001501411"/>
    </source>
</evidence>
<evidence type="ECO:0000256" key="4">
    <source>
        <dbReference type="ARBA" id="ARBA00023163"/>
    </source>
</evidence>
<comment type="caution">
    <text evidence="7">The sequence shown here is derived from an EMBL/GenBank/DDBJ whole genome shotgun (WGS) entry which is preliminary data.</text>
</comment>